<keyword evidence="2" id="KW-0812">Transmembrane</keyword>
<keyword evidence="2" id="KW-1133">Transmembrane helix</keyword>
<proteinExistence type="evidence at transcript level"/>
<dbReference type="EMBL" id="BT124924">
    <property type="protein sequence ID" value="ADI32762.1"/>
    <property type="molecule type" value="mRNA"/>
</dbReference>
<evidence type="ECO:0000256" key="1">
    <source>
        <dbReference type="SAM" id="MobiDB-lite"/>
    </source>
</evidence>
<feature type="transmembrane region" description="Helical" evidence="2">
    <location>
        <begin position="24"/>
        <end position="45"/>
    </location>
</feature>
<evidence type="ECO:0000313" key="3">
    <source>
        <dbReference type="EMBL" id="ADI32762.1"/>
    </source>
</evidence>
<sequence>DDGDRPIPSARFSRLVSFVWPRSFHSATSFFRAFLFTFCFLCYWLHTPVAKALKHVLEWGSEQGTGAKGVAETRSKPVSTPVPQSDLPTLLHARSGVNALGETGSALY</sequence>
<reference evidence="3" key="1">
    <citation type="submission" date="2010-06" db="EMBL/GenBank/DDBJ databases">
        <authorList>
            <person name="Carlson J."/>
            <person name="Booth B."/>
            <person name="Frise E."/>
            <person name="Sandler J."/>
            <person name="Wan K."/>
            <person name="Yu C."/>
            <person name="Celniker S."/>
        </authorList>
    </citation>
    <scope>NUCLEOTIDE SEQUENCE</scope>
</reference>
<feature type="compositionally biased region" description="Polar residues" evidence="1">
    <location>
        <begin position="76"/>
        <end position="87"/>
    </location>
</feature>
<dbReference type="AlphaFoldDB" id="D6W4M4"/>
<name>D6W4M4_DROME</name>
<accession>D6W4M4</accession>
<feature type="non-terminal residue" evidence="3">
    <location>
        <position position="1"/>
    </location>
</feature>
<protein>
    <submittedName>
        <fullName evidence="3">MIP22634p</fullName>
    </submittedName>
</protein>
<keyword evidence="2" id="KW-0472">Membrane</keyword>
<evidence type="ECO:0000256" key="2">
    <source>
        <dbReference type="SAM" id="Phobius"/>
    </source>
</evidence>
<organism evidence="3">
    <name type="scientific">Drosophila melanogaster</name>
    <name type="common">Fruit fly</name>
    <dbReference type="NCBI Taxonomy" id="7227"/>
    <lineage>
        <taxon>Eukaryota</taxon>
        <taxon>Metazoa</taxon>
        <taxon>Ecdysozoa</taxon>
        <taxon>Arthropoda</taxon>
        <taxon>Hexapoda</taxon>
        <taxon>Insecta</taxon>
        <taxon>Pterygota</taxon>
        <taxon>Neoptera</taxon>
        <taxon>Endopterygota</taxon>
        <taxon>Diptera</taxon>
        <taxon>Brachycera</taxon>
        <taxon>Muscomorpha</taxon>
        <taxon>Ephydroidea</taxon>
        <taxon>Drosophilidae</taxon>
        <taxon>Drosophila</taxon>
        <taxon>Sophophora</taxon>
    </lineage>
</organism>
<feature type="region of interest" description="Disordered" evidence="1">
    <location>
        <begin position="65"/>
        <end position="87"/>
    </location>
</feature>